<dbReference type="Proteomes" id="UP000232003">
    <property type="component" value="Chromosome"/>
</dbReference>
<organism evidence="2 3">
    <name type="scientific">Nostoc flagelliforme CCNUN1</name>
    <dbReference type="NCBI Taxonomy" id="2038116"/>
    <lineage>
        <taxon>Bacteria</taxon>
        <taxon>Bacillati</taxon>
        <taxon>Cyanobacteriota</taxon>
        <taxon>Cyanophyceae</taxon>
        <taxon>Nostocales</taxon>
        <taxon>Nostocaceae</taxon>
        <taxon>Nostoc</taxon>
    </lineage>
</organism>
<gene>
    <name evidence="2" type="ORF">COO91_03822</name>
</gene>
<reference evidence="2 3" key="1">
    <citation type="submission" date="2017-11" db="EMBL/GenBank/DDBJ databases">
        <title>Complete genome of a free-living desiccation-tolerant cyanobacterium and its photosynthetic adaptation to extreme terrestrial habitat.</title>
        <authorList>
            <person name="Shang J."/>
        </authorList>
    </citation>
    <scope>NUCLEOTIDE SEQUENCE [LARGE SCALE GENOMIC DNA]</scope>
    <source>
        <strain evidence="2 3">CCNUN1</strain>
    </source>
</reference>
<feature type="compositionally biased region" description="Basic and acidic residues" evidence="1">
    <location>
        <begin position="1"/>
        <end position="13"/>
    </location>
</feature>
<dbReference type="KEGG" id="nfl:COO91_03822"/>
<sequence>MREMREQTDKENNHTQCSMPYAPCPMPHAQFPIPNYI</sequence>
<evidence type="ECO:0008006" key="4">
    <source>
        <dbReference type="Google" id="ProtNLM"/>
    </source>
</evidence>
<evidence type="ECO:0000313" key="3">
    <source>
        <dbReference type="Proteomes" id="UP000232003"/>
    </source>
</evidence>
<feature type="region of interest" description="Disordered" evidence="1">
    <location>
        <begin position="1"/>
        <end position="22"/>
    </location>
</feature>
<evidence type="ECO:0000256" key="1">
    <source>
        <dbReference type="SAM" id="MobiDB-lite"/>
    </source>
</evidence>
<dbReference type="EMBL" id="CP024785">
    <property type="protein sequence ID" value="AUB37870.1"/>
    <property type="molecule type" value="Genomic_DNA"/>
</dbReference>
<proteinExistence type="predicted"/>
<accession>A0A2K8SR94</accession>
<protein>
    <recommendedName>
        <fullName evidence="4">CheY chemotaxis protein or a CheY-like REC</fullName>
    </recommendedName>
</protein>
<keyword evidence="3" id="KW-1185">Reference proteome</keyword>
<evidence type="ECO:0000313" key="2">
    <source>
        <dbReference type="EMBL" id="AUB37870.1"/>
    </source>
</evidence>
<name>A0A2K8SR94_9NOSO</name>
<dbReference type="AlphaFoldDB" id="A0A2K8SR94"/>